<dbReference type="EMBL" id="CACRUA010000026">
    <property type="protein sequence ID" value="VYU42338.1"/>
    <property type="molecule type" value="Genomic_DNA"/>
</dbReference>
<evidence type="ECO:0000313" key="2">
    <source>
        <dbReference type="EMBL" id="VYU42338.1"/>
    </source>
</evidence>
<protein>
    <submittedName>
        <fullName evidence="2">Uncharacterized protein</fullName>
    </submittedName>
</protein>
<keyword evidence="1" id="KW-0472">Membrane</keyword>
<organism evidence="2">
    <name type="scientific">Clostridium symbiosum</name>
    <name type="common">Bacteroides symbiosus</name>
    <dbReference type="NCBI Taxonomy" id="1512"/>
    <lineage>
        <taxon>Bacteria</taxon>
        <taxon>Bacillati</taxon>
        <taxon>Bacillota</taxon>
        <taxon>Clostridia</taxon>
        <taxon>Lachnospirales</taxon>
        <taxon>Lachnospiraceae</taxon>
        <taxon>Otoolea</taxon>
    </lineage>
</organism>
<accession>A0A6N3ERN0</accession>
<gene>
    <name evidence="2" type="ORF">CSLFYP84_02192</name>
</gene>
<keyword evidence="1" id="KW-0812">Transmembrane</keyword>
<proteinExistence type="predicted"/>
<name>A0A6N3ERN0_CLOSY</name>
<dbReference type="RefSeq" id="WP_021641396.1">
    <property type="nucleotide sequence ID" value="NZ_CACRUA010000026.1"/>
</dbReference>
<dbReference type="AlphaFoldDB" id="A0A6N3ERN0"/>
<sequence length="52" mass="6009">MHKHYNDGPEAVRQAREAEANKQVKRMTSLMVWMTYGWIIAAGVFLRAAGWM</sequence>
<reference evidence="2" key="1">
    <citation type="submission" date="2019-11" db="EMBL/GenBank/DDBJ databases">
        <authorList>
            <person name="Feng L."/>
        </authorList>
    </citation>
    <scope>NUCLEOTIDE SEQUENCE</scope>
    <source>
        <strain evidence="2">CsymbiosumLFYP84</strain>
    </source>
</reference>
<keyword evidence="1" id="KW-1133">Transmembrane helix</keyword>
<feature type="transmembrane region" description="Helical" evidence="1">
    <location>
        <begin position="30"/>
        <end position="49"/>
    </location>
</feature>
<evidence type="ECO:0000256" key="1">
    <source>
        <dbReference type="SAM" id="Phobius"/>
    </source>
</evidence>